<evidence type="ECO:0000313" key="1">
    <source>
        <dbReference type="EMBL" id="SCZ90349.1"/>
    </source>
</evidence>
<proteinExistence type="predicted"/>
<dbReference type="EMBL" id="FMWP01000014">
    <property type="protein sequence ID" value="SCZ90349.1"/>
    <property type="molecule type" value="Genomic_DNA"/>
</dbReference>
<dbReference type="Proteomes" id="UP000249723">
    <property type="component" value="Unassembled WGS sequence"/>
</dbReference>
<name>A0A2X0KBX8_9BASI</name>
<gene>
    <name evidence="1" type="ORF">BZ3500_MVSOF-1268-A1-R1_CHR1-3G01933</name>
</gene>
<reference evidence="2" key="1">
    <citation type="submission" date="2016-10" db="EMBL/GenBank/DDBJ databases">
        <authorList>
            <person name="Jeantristanb JTB J.-T."/>
            <person name="Ricardo R."/>
        </authorList>
    </citation>
    <scope>NUCLEOTIDE SEQUENCE [LARGE SCALE GENOMIC DNA]</scope>
</reference>
<evidence type="ECO:0000313" key="2">
    <source>
        <dbReference type="Proteomes" id="UP000249723"/>
    </source>
</evidence>
<accession>A0A2X0KBX8</accession>
<keyword evidence="2" id="KW-1185">Reference proteome</keyword>
<protein>
    <submittedName>
        <fullName evidence="1">BZ3500_MvSof-1268-A1-R1_Chr1-3g01933 protein</fullName>
    </submittedName>
</protein>
<sequence>MYFADWCWPMCYQSSFSLSDEVRKRLGKFGAIIDSAEAPPTGRPVHQGLQPDTLWESFEQIPYTIKTLRRFINGIRYPCWTKADTNMRSSHHGHTASDGCPHCGERDTFMHFYSIWDHSHDVQPGEVESPHIMLGDSRTPSSFESFLQSLSTSSTLLDGIGTKSQIQLPTPYLLAREVSSHFKCRLRGLPDGELLMGMELGSFGFEIPSFYLSLYI</sequence>
<organism evidence="1 2">
    <name type="scientific">Microbotryum saponariae</name>
    <dbReference type="NCBI Taxonomy" id="289078"/>
    <lineage>
        <taxon>Eukaryota</taxon>
        <taxon>Fungi</taxon>
        <taxon>Dikarya</taxon>
        <taxon>Basidiomycota</taxon>
        <taxon>Pucciniomycotina</taxon>
        <taxon>Microbotryomycetes</taxon>
        <taxon>Microbotryales</taxon>
        <taxon>Microbotryaceae</taxon>
        <taxon>Microbotryum</taxon>
    </lineage>
</organism>
<dbReference type="AlphaFoldDB" id="A0A2X0KBX8"/>